<keyword evidence="2" id="KW-1185">Reference proteome</keyword>
<accession>L9XDY4</accession>
<evidence type="ECO:0000313" key="1">
    <source>
        <dbReference type="EMBL" id="ELY58843.1"/>
    </source>
</evidence>
<protein>
    <submittedName>
        <fullName evidence="1">Uncharacterized protein</fullName>
    </submittedName>
</protein>
<comment type="caution">
    <text evidence="1">The sequence shown here is derived from an EMBL/GenBank/DDBJ whole genome shotgun (WGS) entry which is preliminary data.</text>
</comment>
<sequence>MVSLLVINVSYEFLRFGVWIVKIPFSQFADRIVASDLIFIRLLYEAVLRQIFSQSTSNMSPGRGSIPVLLTKSQTDRFRRQRESDAIEQLEDIVISLRHPRYHWR</sequence>
<dbReference type="AlphaFoldDB" id="L9XDY4"/>
<name>L9XDY4_9EURY</name>
<proteinExistence type="predicted"/>
<dbReference type="Proteomes" id="UP000011531">
    <property type="component" value="Unassembled WGS sequence"/>
</dbReference>
<organism evidence="1 2">
    <name type="scientific">Natronococcus jeotgali DSM 18795</name>
    <dbReference type="NCBI Taxonomy" id="1227498"/>
    <lineage>
        <taxon>Archaea</taxon>
        <taxon>Methanobacteriati</taxon>
        <taxon>Methanobacteriota</taxon>
        <taxon>Stenosarchaea group</taxon>
        <taxon>Halobacteria</taxon>
        <taxon>Halobacteriales</taxon>
        <taxon>Natrialbaceae</taxon>
        <taxon>Natronococcus</taxon>
    </lineage>
</organism>
<gene>
    <name evidence="1" type="ORF">C492_11535</name>
</gene>
<evidence type="ECO:0000313" key="2">
    <source>
        <dbReference type="Proteomes" id="UP000011531"/>
    </source>
</evidence>
<dbReference type="EMBL" id="AOIA01000111">
    <property type="protein sequence ID" value="ELY58843.1"/>
    <property type="molecule type" value="Genomic_DNA"/>
</dbReference>
<reference evidence="1 2" key="1">
    <citation type="journal article" date="2014" name="PLoS Genet.">
        <title>Phylogenetically driven sequencing of extremely halophilic archaea reveals strategies for static and dynamic osmo-response.</title>
        <authorList>
            <person name="Becker E.A."/>
            <person name="Seitzer P.M."/>
            <person name="Tritt A."/>
            <person name="Larsen D."/>
            <person name="Krusor M."/>
            <person name="Yao A.I."/>
            <person name="Wu D."/>
            <person name="Madern D."/>
            <person name="Eisen J.A."/>
            <person name="Darling A.E."/>
            <person name="Facciotti M.T."/>
        </authorList>
    </citation>
    <scope>NUCLEOTIDE SEQUENCE [LARGE SCALE GENOMIC DNA]</scope>
    <source>
        <strain evidence="1 2">DSM 18795</strain>
    </source>
</reference>